<dbReference type="Proteomes" id="UP000805193">
    <property type="component" value="Unassembled WGS sequence"/>
</dbReference>
<proteinExistence type="predicted"/>
<sequence length="151" mass="17343">MPHLGKVLEFDEASQSFETYVERFELFVAANSIKEEKKAVTFLTVIGDLTYEVLKNLAAPDLPGSKTYSEIKTLLEEHYGPQRSVIAERCKFNQRSRLEHESVEDFILALKSLSRFCNFGTFLPSALRDRLVVGLRDEETQKELLRLLKKS</sequence>
<organism evidence="1 2">
    <name type="scientific">Ixodes persulcatus</name>
    <name type="common">Taiga tick</name>
    <dbReference type="NCBI Taxonomy" id="34615"/>
    <lineage>
        <taxon>Eukaryota</taxon>
        <taxon>Metazoa</taxon>
        <taxon>Ecdysozoa</taxon>
        <taxon>Arthropoda</taxon>
        <taxon>Chelicerata</taxon>
        <taxon>Arachnida</taxon>
        <taxon>Acari</taxon>
        <taxon>Parasitiformes</taxon>
        <taxon>Ixodida</taxon>
        <taxon>Ixodoidea</taxon>
        <taxon>Ixodidae</taxon>
        <taxon>Ixodinae</taxon>
        <taxon>Ixodes</taxon>
    </lineage>
</organism>
<gene>
    <name evidence="1" type="ORF">HPB47_006273</name>
</gene>
<comment type="caution">
    <text evidence="1">The sequence shown here is derived from an EMBL/GenBank/DDBJ whole genome shotgun (WGS) entry which is preliminary data.</text>
</comment>
<reference evidence="1 2" key="1">
    <citation type="journal article" date="2020" name="Cell">
        <title>Large-Scale Comparative Analyses of Tick Genomes Elucidate Their Genetic Diversity and Vector Capacities.</title>
        <authorList>
            <consortium name="Tick Genome and Microbiome Consortium (TIGMIC)"/>
            <person name="Jia N."/>
            <person name="Wang J."/>
            <person name="Shi W."/>
            <person name="Du L."/>
            <person name="Sun Y."/>
            <person name="Zhan W."/>
            <person name="Jiang J.F."/>
            <person name="Wang Q."/>
            <person name="Zhang B."/>
            <person name="Ji P."/>
            <person name="Bell-Sakyi L."/>
            <person name="Cui X.M."/>
            <person name="Yuan T.T."/>
            <person name="Jiang B.G."/>
            <person name="Yang W.F."/>
            <person name="Lam T.T."/>
            <person name="Chang Q.C."/>
            <person name="Ding S.J."/>
            <person name="Wang X.J."/>
            <person name="Zhu J.G."/>
            <person name="Ruan X.D."/>
            <person name="Zhao L."/>
            <person name="Wei J.T."/>
            <person name="Ye R.Z."/>
            <person name="Que T.C."/>
            <person name="Du C.H."/>
            <person name="Zhou Y.H."/>
            <person name="Cheng J.X."/>
            <person name="Dai P.F."/>
            <person name="Guo W.B."/>
            <person name="Han X.H."/>
            <person name="Huang E.J."/>
            <person name="Li L.F."/>
            <person name="Wei W."/>
            <person name="Gao Y.C."/>
            <person name="Liu J.Z."/>
            <person name="Shao H.Z."/>
            <person name="Wang X."/>
            <person name="Wang C.C."/>
            <person name="Yang T.C."/>
            <person name="Huo Q.B."/>
            <person name="Li W."/>
            <person name="Chen H.Y."/>
            <person name="Chen S.E."/>
            <person name="Zhou L.G."/>
            <person name="Ni X.B."/>
            <person name="Tian J.H."/>
            <person name="Sheng Y."/>
            <person name="Liu T."/>
            <person name="Pan Y.S."/>
            <person name="Xia L.Y."/>
            <person name="Li J."/>
            <person name="Zhao F."/>
            <person name="Cao W.C."/>
        </authorList>
    </citation>
    <scope>NUCLEOTIDE SEQUENCE [LARGE SCALE GENOMIC DNA]</scope>
    <source>
        <strain evidence="1">Iper-2018</strain>
    </source>
</reference>
<evidence type="ECO:0000313" key="2">
    <source>
        <dbReference type="Proteomes" id="UP000805193"/>
    </source>
</evidence>
<evidence type="ECO:0000313" key="1">
    <source>
        <dbReference type="EMBL" id="KAG0416613.1"/>
    </source>
</evidence>
<name>A0AC60PBG8_IXOPE</name>
<dbReference type="EMBL" id="JABSTQ010010936">
    <property type="protein sequence ID" value="KAG0416613.1"/>
    <property type="molecule type" value="Genomic_DNA"/>
</dbReference>
<accession>A0AC60PBG8</accession>
<keyword evidence="2" id="KW-1185">Reference proteome</keyword>
<protein>
    <submittedName>
        <fullName evidence="1">Uncharacterized protein</fullName>
    </submittedName>
</protein>